<dbReference type="EMBL" id="CP120682">
    <property type="protein sequence ID" value="WKN38354.1"/>
    <property type="molecule type" value="Genomic_DNA"/>
</dbReference>
<keyword evidence="1" id="KW-0472">Membrane</keyword>
<proteinExistence type="predicted"/>
<gene>
    <name evidence="3" type="ORF">K4G66_06525</name>
</gene>
<sequence>MKQKVGVVLYLSTALIFVLPPESYFHDILQSFAVQAMIGYLLIGLLAALFHRMVTTGASLSAALLIACGLYMAQSFNVGSTANIKAYEGDTIVRVAHFNVLCNNSQFKKTISSALATKADLLSFQEVTAQWGEELEKRLSEEYPYSHIVTYEQEPGRGLAVFSRYPLENLQTIYWEGLPNIAGDLQLQDKTIHFLASHTLSPRSRWRYRQRNEHIRQIARYIKTVDDPVLAIGDFNVVPWNPVIQELRATTHLQDSHTGWAPTFPARLQSIGIPIDYIFHSRDFYCKKFEALPSFGSDHRGVVGEYLLKSKG</sequence>
<reference evidence="3" key="1">
    <citation type="journal article" date="2023" name="Comput. Struct. Biotechnol. J.">
        <title>Discovery of a novel marine Bacteroidetes with a rich repertoire of carbohydrate-active enzymes.</title>
        <authorList>
            <person name="Chen B."/>
            <person name="Liu G."/>
            <person name="Chen Q."/>
            <person name="Wang H."/>
            <person name="Liu L."/>
            <person name="Tang K."/>
        </authorList>
    </citation>
    <scope>NUCLEOTIDE SEQUENCE</scope>
    <source>
        <strain evidence="3">TK19036</strain>
    </source>
</reference>
<organism evidence="3">
    <name type="scientific">Roseihalotalea indica</name>
    <dbReference type="NCBI Taxonomy" id="2867963"/>
    <lineage>
        <taxon>Bacteria</taxon>
        <taxon>Pseudomonadati</taxon>
        <taxon>Bacteroidota</taxon>
        <taxon>Cytophagia</taxon>
        <taxon>Cytophagales</taxon>
        <taxon>Catalimonadaceae</taxon>
        <taxon>Roseihalotalea</taxon>
    </lineage>
</organism>
<dbReference type="Pfam" id="PF03372">
    <property type="entry name" value="Exo_endo_phos"/>
    <property type="match status" value="1"/>
</dbReference>
<keyword evidence="3" id="KW-0540">Nuclease</keyword>
<name>A0AA49GUC8_9BACT</name>
<dbReference type="GO" id="GO:0004519">
    <property type="term" value="F:endonuclease activity"/>
    <property type="evidence" value="ECO:0007669"/>
    <property type="project" value="UniProtKB-KW"/>
</dbReference>
<keyword evidence="3" id="KW-0378">Hydrolase</keyword>
<reference evidence="3" key="2">
    <citation type="journal article" date="2024" name="Antonie Van Leeuwenhoek">
        <title>Roseihalotalea indica gen. nov., sp. nov., a halophilic Bacteroidetes from mesopelagic Southwest Indian Ocean with higher carbohydrate metabolic potential.</title>
        <authorList>
            <person name="Chen B."/>
            <person name="Zhang M."/>
            <person name="Lin D."/>
            <person name="Ye J."/>
            <person name="Tang K."/>
        </authorList>
    </citation>
    <scope>NUCLEOTIDE SEQUENCE</scope>
    <source>
        <strain evidence="3">TK19036</strain>
    </source>
</reference>
<accession>A0AA49GUC8</accession>
<evidence type="ECO:0000259" key="2">
    <source>
        <dbReference type="Pfam" id="PF03372"/>
    </source>
</evidence>
<dbReference type="InterPro" id="IPR005135">
    <property type="entry name" value="Endo/exonuclease/phosphatase"/>
</dbReference>
<protein>
    <submittedName>
        <fullName evidence="3">Endonuclease/exonuclease/phosphatase family protein</fullName>
    </submittedName>
</protein>
<keyword evidence="1" id="KW-0812">Transmembrane</keyword>
<keyword evidence="1" id="KW-1133">Transmembrane helix</keyword>
<dbReference type="Gene3D" id="3.60.10.10">
    <property type="entry name" value="Endonuclease/exonuclease/phosphatase"/>
    <property type="match status" value="1"/>
</dbReference>
<dbReference type="InterPro" id="IPR036691">
    <property type="entry name" value="Endo/exonu/phosph_ase_sf"/>
</dbReference>
<keyword evidence="3" id="KW-0255">Endonuclease</keyword>
<dbReference type="AlphaFoldDB" id="A0AA49GUC8"/>
<feature type="transmembrane region" description="Helical" evidence="1">
    <location>
        <begin position="32"/>
        <end position="50"/>
    </location>
</feature>
<evidence type="ECO:0000256" key="1">
    <source>
        <dbReference type="SAM" id="Phobius"/>
    </source>
</evidence>
<evidence type="ECO:0000313" key="3">
    <source>
        <dbReference type="EMBL" id="WKN38354.1"/>
    </source>
</evidence>
<feature type="domain" description="Endonuclease/exonuclease/phosphatase" evidence="2">
    <location>
        <begin position="97"/>
        <end position="299"/>
    </location>
</feature>
<dbReference type="SUPFAM" id="SSF56219">
    <property type="entry name" value="DNase I-like"/>
    <property type="match status" value="1"/>
</dbReference>
<feature type="transmembrane region" description="Helical" evidence="1">
    <location>
        <begin position="7"/>
        <end position="26"/>
    </location>
</feature>
<feature type="transmembrane region" description="Helical" evidence="1">
    <location>
        <begin position="57"/>
        <end position="73"/>
    </location>
</feature>